<accession>A0AAD8XVL0</accession>
<dbReference type="AlphaFoldDB" id="A0AAD8XVL0"/>
<evidence type="ECO:0000313" key="2">
    <source>
        <dbReference type="Proteomes" id="UP001224775"/>
    </source>
</evidence>
<protein>
    <submittedName>
        <fullName evidence="1">Uncharacterized protein</fullName>
    </submittedName>
</protein>
<evidence type="ECO:0000313" key="1">
    <source>
        <dbReference type="EMBL" id="KAK1734498.1"/>
    </source>
</evidence>
<dbReference type="EMBL" id="JATAAI010000038">
    <property type="protein sequence ID" value="KAK1734498.1"/>
    <property type="molecule type" value="Genomic_DNA"/>
</dbReference>
<keyword evidence="2" id="KW-1185">Reference proteome</keyword>
<dbReference type="Proteomes" id="UP001224775">
    <property type="component" value="Unassembled WGS sequence"/>
</dbReference>
<organism evidence="1 2">
    <name type="scientific">Skeletonema marinoi</name>
    <dbReference type="NCBI Taxonomy" id="267567"/>
    <lineage>
        <taxon>Eukaryota</taxon>
        <taxon>Sar</taxon>
        <taxon>Stramenopiles</taxon>
        <taxon>Ochrophyta</taxon>
        <taxon>Bacillariophyta</taxon>
        <taxon>Coscinodiscophyceae</taxon>
        <taxon>Thalassiosirophycidae</taxon>
        <taxon>Thalassiosirales</taxon>
        <taxon>Skeletonemataceae</taxon>
        <taxon>Skeletonema</taxon>
        <taxon>Skeletonema marinoi-dohrnii complex</taxon>
    </lineage>
</organism>
<reference evidence="1" key="1">
    <citation type="submission" date="2023-06" db="EMBL/GenBank/DDBJ databases">
        <title>Survivors Of The Sea: Transcriptome response of Skeletonema marinoi to long-term dormancy.</title>
        <authorList>
            <person name="Pinder M.I.M."/>
            <person name="Kourtchenko O."/>
            <person name="Robertson E.K."/>
            <person name="Larsson T."/>
            <person name="Maumus F."/>
            <person name="Osuna-Cruz C.M."/>
            <person name="Vancaester E."/>
            <person name="Stenow R."/>
            <person name="Vandepoele K."/>
            <person name="Ploug H."/>
            <person name="Bruchert V."/>
            <person name="Godhe A."/>
            <person name="Topel M."/>
        </authorList>
    </citation>
    <scope>NUCLEOTIDE SEQUENCE</scope>
    <source>
        <strain evidence="1">R05AC</strain>
    </source>
</reference>
<name>A0AAD8XVL0_9STRA</name>
<gene>
    <name evidence="1" type="ORF">QTG54_014746</name>
</gene>
<sequence length="194" mass="21904">MRARLNKKVKEAATQTTIVPVAETIENNAMATMTTALSNFQQISLHDLRLPRYKKYSDGDDPAEQSVAETANFISLDIQMLSNFGKFENIRSPMYGDEWKIPFLIQLSAPTQSHMNLNTFLMRLISLGQSIQSQNNAQVCYKIGTGSCRNILLIGTRRETSIYDLHLRFALFKQDHALAINGDLFISIAFNLVK</sequence>
<proteinExistence type="predicted"/>
<comment type="caution">
    <text evidence="1">The sequence shown here is derived from an EMBL/GenBank/DDBJ whole genome shotgun (WGS) entry which is preliminary data.</text>
</comment>